<dbReference type="SUPFAM" id="SSF143791">
    <property type="entry name" value="DUSP-like"/>
    <property type="match status" value="1"/>
</dbReference>
<dbReference type="PROSITE" id="PS51283">
    <property type="entry name" value="DUSP"/>
    <property type="match status" value="1"/>
</dbReference>
<dbReference type="PROSITE" id="PS00972">
    <property type="entry name" value="USP_1"/>
    <property type="match status" value="1"/>
</dbReference>
<dbReference type="PANTHER" id="PTHR21646:SF46">
    <property type="entry name" value="UBIQUITIN CARBOXYL-TERMINAL HYDROLASE"/>
    <property type="match status" value="1"/>
</dbReference>
<sequence length="1978" mass="223493">MGNCSSDAKSQVSSMHGVGSSRRSIKSSHSSTQNSSSRNSQSIQNQMSDSSHNSMQLSAESQSRWQRILQIYQDDIIDPQDVHTVLESSLSSCINQLQSAETTLILRRVRKVVSELASEEKSRGASLGYTKKKVPMDDLSKSRSIYQKEGLLDANVFRSIFVAGDRWLNRGTMEQWVKTSLTQYETRMNKNLPRIVEDHIVHDLHGGEKSNFKAITHGQPGDLIDAAYTLLLHLAESRWDHAQAIAVYSAERAGLELDVNKKILSEEKKQSRDVMDPPVLNPFSEADVPSPTLENGVTFQAITLLMSFSLRCSRLQRLNLLFHLLLGSDRLKSVLKEHPAGGVPSWIIECEQDWKLSYGSLGHDFYYKTSLKINARVAIETIAILLQFCPPQDLEEEHHDEHLAPRRRKRTLSYGDKKYHKAKMHVMLAGYLRKVRSGKDAPTFETEEERNARQRLLDIFWDASADTYKRMEKQGSKITYWTLHDFISWTKKAIPDDATIDIIMHQIFGMGLLPTPAMERKLVKESWVEWQNRERHLFSGTSDGDFGAIHAMTNGIRNLLSFSNREIEAELEPTSPVLIDENFDINGSSVWGGIGGFDGKGGLGNGIMYCIDKKWWNKWTSYVGWQWEGEKLDNISRSRRRPSELSTEELLDRTSDKLIGGSMGSYELMKKNLQKDRDFILVPPCVWDILYELYAGGPPLPRMILRRSADKSSIDLPNDQELAIPNRIPRTLQVLLHPWIIECHVCDPHQPYRRGDVGPMSIRIMSSPTQPLWRLFAEIVLRLPIVHPRGKDSDGKGRGRLWKNIEDEELMDNRGKSVSRFGPWQLLINEGAAEFPVGDNMDMDHVAYSSFVASWEAYVHDTTVGGAGLEDGARLMFEYALLGRDGNFIWPREAAEKAGIQQRDSVEDIEFRLFLRGLDPAGNLIKDPKASIVGTVIDAMDGAGRWFQAEIADIDCFKDNNDDSDDENEESKSSEKDIQKEIRAVKIDFRDIGGHEQWILVSSDRLAVKGRFTRDSMKSIRLEEMENPVNGKQSNGESKRLSFVLKGNASKEATPFQIGSSICPFPGFGACGLANLGNTCYANSAIQCISYMPLLRSYLVSGHFKKFNEINKDNPLGTGGKLLEEFASLQQLMWNAKIGVRSPSKFRAQLSRNLSQYAGTEQQDAQELLNDLLDALHEDCNKVQKKPYVEALEDNFVEHNPLSLVGEESWRRFLRRNRSVIANIGMGQVLNRVTCPTCNHTSLNFDPFNMLSIPFPVVSEVVFKCKVLRRATPQCCPSTLGARNEKRNKGNTGNRIIQEYSITISRLADISELKEKIQELCEIPVERLTFFVDIDTSIDKKEELSPRNNGNGITLSAIPEKEGPCLQFAKEVTEGKFVSPSETPTLIVAFESTLLERTIDADTVPAANGQTTVDREKSTKLANDELKVYGGPDECRLCDSKPTNLTKAITRSVWPMSVEDLFVGTRVDAIDKGGQWFPGSIIRIDQDKLQSGAVKENEKVMTVHFDNFDDKWDLEYSFSDVTGGKVLPIYTKCKPKEKPQEFLVYHSTVDETDSYFSYPFIIQFYHDWSTARAGAHLLSQASRFLEKSSEDIGTEMKDFELNKISRECRNAIAKTIDLLLEEDKEFLRALLSSSASGKNIAKAISSRKEQQKKKLSDLLGRLPFEVYIHRKVDGDTNHIEKIKPFDFDLDISIGNLLDARNKIILRWKRFGRSSETIFFEPIDKSVKPDPEEIKRKEEAANLAAMYSNDGLRLSACLDEFCKEQSLEETDCWRCPKCKDFRAGKQSMTLWRLPDLLTFHLKRFNCSARWREKITTKVNFPLTGLDMKKWVDTASPTMDIDGSIYDLIGVVNHYGGMTGGHYVAACKVTSCSPEGSEEVEHNFNGAGVHAFGTQEKITQTATWKLGRSKDKDSSDLQSRAALSASKTAAESSEPLWLQFDDDTVEPLPPRSVNAESAYVLFYRRRQISPVNIARYSALD</sequence>
<comment type="caution">
    <text evidence="4">The sequence shown here is derived from an EMBL/GenBank/DDBJ whole genome shotgun (WGS) entry which is preliminary data.</text>
</comment>
<gene>
    <name evidence="4" type="ORF">CTEN210_06215</name>
</gene>
<evidence type="ECO:0008006" key="6">
    <source>
        <dbReference type="Google" id="ProtNLM"/>
    </source>
</evidence>
<dbReference type="SMART" id="SM00695">
    <property type="entry name" value="DUSP"/>
    <property type="match status" value="1"/>
</dbReference>
<evidence type="ECO:0000313" key="4">
    <source>
        <dbReference type="EMBL" id="GFH49739.1"/>
    </source>
</evidence>
<feature type="compositionally biased region" description="Polar residues" evidence="1">
    <location>
        <begin position="49"/>
        <end position="59"/>
    </location>
</feature>
<dbReference type="InterPro" id="IPR016197">
    <property type="entry name" value="Chromo-like_dom_sf"/>
</dbReference>
<dbReference type="InterPro" id="IPR035927">
    <property type="entry name" value="DUSP-like_sf"/>
</dbReference>
<evidence type="ECO:0000256" key="1">
    <source>
        <dbReference type="SAM" id="MobiDB-lite"/>
    </source>
</evidence>
<evidence type="ECO:0000313" key="5">
    <source>
        <dbReference type="Proteomes" id="UP001054902"/>
    </source>
</evidence>
<dbReference type="Pfam" id="PF00443">
    <property type="entry name" value="UCH"/>
    <property type="match status" value="2"/>
</dbReference>
<dbReference type="Proteomes" id="UP001054902">
    <property type="component" value="Unassembled WGS sequence"/>
</dbReference>
<feature type="domain" description="USP" evidence="2">
    <location>
        <begin position="1071"/>
        <end position="1964"/>
    </location>
</feature>
<protein>
    <recommendedName>
        <fullName evidence="6">Ubiquitinyl hydrolase 1</fullName>
    </recommendedName>
</protein>
<dbReference type="Gene3D" id="3.30.2230.10">
    <property type="entry name" value="DUSP-like"/>
    <property type="match status" value="1"/>
</dbReference>
<dbReference type="SUPFAM" id="SSF54001">
    <property type="entry name" value="Cysteine proteinases"/>
    <property type="match status" value="1"/>
</dbReference>
<dbReference type="Gene3D" id="3.90.70.10">
    <property type="entry name" value="Cysteine proteinases"/>
    <property type="match status" value="2"/>
</dbReference>
<dbReference type="Gene3D" id="2.30.30.140">
    <property type="match status" value="1"/>
</dbReference>
<dbReference type="SUPFAM" id="SSF54160">
    <property type="entry name" value="Chromo domain-like"/>
    <property type="match status" value="1"/>
</dbReference>
<feature type="compositionally biased region" description="Polar residues" evidence="1">
    <location>
        <begin position="1"/>
        <end position="14"/>
    </location>
</feature>
<dbReference type="PROSITE" id="PS50235">
    <property type="entry name" value="USP_3"/>
    <property type="match status" value="1"/>
</dbReference>
<dbReference type="PROSITE" id="PS00973">
    <property type="entry name" value="USP_2"/>
    <property type="match status" value="1"/>
</dbReference>
<dbReference type="InterPro" id="IPR006615">
    <property type="entry name" value="Pept_C19_DUSP"/>
</dbReference>
<dbReference type="Pfam" id="PF06337">
    <property type="entry name" value="DUSP"/>
    <property type="match status" value="1"/>
</dbReference>
<dbReference type="InterPro" id="IPR018200">
    <property type="entry name" value="USP_CS"/>
</dbReference>
<evidence type="ECO:0000259" key="3">
    <source>
        <dbReference type="PROSITE" id="PS51283"/>
    </source>
</evidence>
<name>A0AAD3CS76_9STRA</name>
<dbReference type="PANTHER" id="PTHR21646">
    <property type="entry name" value="UBIQUITIN CARBOXYL-TERMINAL HYDROLASE"/>
    <property type="match status" value="1"/>
</dbReference>
<organism evidence="4 5">
    <name type="scientific">Chaetoceros tenuissimus</name>
    <dbReference type="NCBI Taxonomy" id="426638"/>
    <lineage>
        <taxon>Eukaryota</taxon>
        <taxon>Sar</taxon>
        <taxon>Stramenopiles</taxon>
        <taxon>Ochrophyta</taxon>
        <taxon>Bacillariophyta</taxon>
        <taxon>Coscinodiscophyceae</taxon>
        <taxon>Chaetocerotophycidae</taxon>
        <taxon>Chaetocerotales</taxon>
        <taxon>Chaetocerotaceae</taxon>
        <taxon>Chaetoceros</taxon>
    </lineage>
</organism>
<dbReference type="InterPro" id="IPR038765">
    <property type="entry name" value="Papain-like_cys_pep_sf"/>
</dbReference>
<reference evidence="4 5" key="1">
    <citation type="journal article" date="2021" name="Sci. Rep.">
        <title>The genome of the diatom Chaetoceros tenuissimus carries an ancient integrated fragment of an extant virus.</title>
        <authorList>
            <person name="Hongo Y."/>
            <person name="Kimura K."/>
            <person name="Takaki Y."/>
            <person name="Yoshida Y."/>
            <person name="Baba S."/>
            <person name="Kobayashi G."/>
            <person name="Nagasaki K."/>
            <person name="Hano T."/>
            <person name="Tomaru Y."/>
        </authorList>
    </citation>
    <scope>NUCLEOTIDE SEQUENCE [LARGE SCALE GENOMIC DNA]</scope>
    <source>
        <strain evidence="4 5">NIES-3715</strain>
    </source>
</reference>
<dbReference type="InterPro" id="IPR001394">
    <property type="entry name" value="Peptidase_C19_UCH"/>
</dbReference>
<dbReference type="GO" id="GO:0004843">
    <property type="term" value="F:cysteine-type deubiquitinase activity"/>
    <property type="evidence" value="ECO:0007669"/>
    <property type="project" value="InterPro"/>
</dbReference>
<feature type="region of interest" description="Disordered" evidence="1">
    <location>
        <begin position="958"/>
        <end position="977"/>
    </location>
</feature>
<dbReference type="InterPro" id="IPR050185">
    <property type="entry name" value="Ub_carboxyl-term_hydrolase"/>
</dbReference>
<feature type="compositionally biased region" description="Low complexity" evidence="1">
    <location>
        <begin position="27"/>
        <end position="48"/>
    </location>
</feature>
<evidence type="ECO:0000259" key="2">
    <source>
        <dbReference type="PROSITE" id="PS50235"/>
    </source>
</evidence>
<dbReference type="GO" id="GO:0016579">
    <property type="term" value="P:protein deubiquitination"/>
    <property type="evidence" value="ECO:0007669"/>
    <property type="project" value="InterPro"/>
</dbReference>
<keyword evidence="5" id="KW-1185">Reference proteome</keyword>
<dbReference type="InterPro" id="IPR028889">
    <property type="entry name" value="USP"/>
</dbReference>
<dbReference type="EMBL" id="BLLK01000038">
    <property type="protein sequence ID" value="GFH49739.1"/>
    <property type="molecule type" value="Genomic_DNA"/>
</dbReference>
<feature type="region of interest" description="Disordered" evidence="1">
    <location>
        <begin position="1"/>
        <end position="59"/>
    </location>
</feature>
<feature type="domain" description="DUSP" evidence="3">
    <location>
        <begin position="581"/>
        <end position="705"/>
    </location>
</feature>
<accession>A0AAD3CS76</accession>
<proteinExistence type="predicted"/>